<keyword evidence="1" id="KW-1133">Transmembrane helix</keyword>
<accession>A0ABU1TTQ9</accession>
<dbReference type="EMBL" id="JAVDVI010000017">
    <property type="protein sequence ID" value="MDR6969264.1"/>
    <property type="molecule type" value="Genomic_DNA"/>
</dbReference>
<dbReference type="Proteomes" id="UP001255185">
    <property type="component" value="Unassembled WGS sequence"/>
</dbReference>
<reference evidence="2 3" key="1">
    <citation type="submission" date="2023-07" db="EMBL/GenBank/DDBJ databases">
        <title>Sorghum-associated microbial communities from plants grown in Nebraska, USA.</title>
        <authorList>
            <person name="Schachtman D."/>
        </authorList>
    </citation>
    <scope>NUCLEOTIDE SEQUENCE [LARGE SCALE GENOMIC DNA]</scope>
    <source>
        <strain evidence="2 3">3773</strain>
    </source>
</reference>
<keyword evidence="1" id="KW-0812">Transmembrane</keyword>
<keyword evidence="3" id="KW-1185">Reference proteome</keyword>
<gene>
    <name evidence="2" type="ORF">J2X31_003291</name>
</gene>
<comment type="caution">
    <text evidence="2">The sequence shown here is derived from an EMBL/GenBank/DDBJ whole genome shotgun (WGS) entry which is preliminary data.</text>
</comment>
<name>A0ABU1TTQ9_9FLAO</name>
<organism evidence="2 3">
    <name type="scientific">Flavobacterium arsenatis</name>
    <dbReference type="NCBI Taxonomy" id="1484332"/>
    <lineage>
        <taxon>Bacteria</taxon>
        <taxon>Pseudomonadati</taxon>
        <taxon>Bacteroidota</taxon>
        <taxon>Flavobacteriia</taxon>
        <taxon>Flavobacteriales</taxon>
        <taxon>Flavobacteriaceae</taxon>
        <taxon>Flavobacterium</taxon>
    </lineage>
</organism>
<protein>
    <submittedName>
        <fullName evidence="2">TPR repeat protein</fullName>
    </submittedName>
</protein>
<evidence type="ECO:0000313" key="2">
    <source>
        <dbReference type="EMBL" id="MDR6969264.1"/>
    </source>
</evidence>
<dbReference type="Gene3D" id="1.25.40.10">
    <property type="entry name" value="Tetratricopeptide repeat domain"/>
    <property type="match status" value="1"/>
</dbReference>
<feature type="transmembrane region" description="Helical" evidence="1">
    <location>
        <begin position="6"/>
        <end position="24"/>
    </location>
</feature>
<dbReference type="RefSeq" id="WP_310028126.1">
    <property type="nucleotide sequence ID" value="NZ_JAVDVI010000017.1"/>
</dbReference>
<dbReference type="SUPFAM" id="SSF81901">
    <property type="entry name" value="HCP-like"/>
    <property type="match status" value="1"/>
</dbReference>
<sequence>MNKNILYIVLIIVIFFGLNIYYSSKVKNEMSNFKQLQFEMIEKNNLSTANQFKRKVIDKYDKAYYDSLSKVKQSNYENQSLFLYQLVISNKWKDPYLSYEVFYNIIHLDSSNRYKETPNLDFLDPDTKEFALSYLKKAANLGSIDAKYVLGNYYLEGRYVPKNEVLGKKLLKDAEILGNVSD</sequence>
<proteinExistence type="predicted"/>
<keyword evidence="1" id="KW-0472">Membrane</keyword>
<evidence type="ECO:0000256" key="1">
    <source>
        <dbReference type="SAM" id="Phobius"/>
    </source>
</evidence>
<dbReference type="InterPro" id="IPR011990">
    <property type="entry name" value="TPR-like_helical_dom_sf"/>
</dbReference>
<evidence type="ECO:0000313" key="3">
    <source>
        <dbReference type="Proteomes" id="UP001255185"/>
    </source>
</evidence>